<gene>
    <name evidence="2" type="ORF">CCUR1050_LOCUS16501</name>
</gene>
<organism evidence="2">
    <name type="scientific">Cryptomonas curvata</name>
    <dbReference type="NCBI Taxonomy" id="233186"/>
    <lineage>
        <taxon>Eukaryota</taxon>
        <taxon>Cryptophyceae</taxon>
        <taxon>Cryptomonadales</taxon>
        <taxon>Cryptomonadaceae</taxon>
        <taxon>Cryptomonas</taxon>
    </lineage>
</organism>
<proteinExistence type="predicted"/>
<dbReference type="EMBL" id="HBEZ01029905">
    <property type="protein sequence ID" value="CAD8638817.1"/>
    <property type="molecule type" value="Transcribed_RNA"/>
</dbReference>
<protein>
    <submittedName>
        <fullName evidence="2">Uncharacterized protein</fullName>
    </submittedName>
</protein>
<sequence length="159" mass="17930">MDISKLIHPAPDSKRSGQENPRCLNPVHDAHGTKARKSFRQRHTCAQCCLERVATLVHTGVEHYVVVKIITKEFRSYWCPFCLMEADLVRVSKGNLHTHCQRHAAFLAQKRCPNHNKRWTDCNLCEDPRAGSSFCPCGVKLGGVGKKGCMCKRSKTVLD</sequence>
<evidence type="ECO:0000313" key="2">
    <source>
        <dbReference type="EMBL" id="CAD8638817.1"/>
    </source>
</evidence>
<dbReference type="AlphaFoldDB" id="A0A7S0QMN9"/>
<name>A0A7S0QMN9_9CRYP</name>
<reference evidence="2" key="1">
    <citation type="submission" date="2021-01" db="EMBL/GenBank/DDBJ databases">
        <authorList>
            <person name="Corre E."/>
            <person name="Pelletier E."/>
            <person name="Niang G."/>
            <person name="Scheremetjew M."/>
            <person name="Finn R."/>
            <person name="Kale V."/>
            <person name="Holt S."/>
            <person name="Cochrane G."/>
            <person name="Meng A."/>
            <person name="Brown T."/>
            <person name="Cohen L."/>
        </authorList>
    </citation>
    <scope>NUCLEOTIDE SEQUENCE</scope>
    <source>
        <strain evidence="2">CCAP979/52</strain>
    </source>
</reference>
<evidence type="ECO:0000256" key="1">
    <source>
        <dbReference type="SAM" id="MobiDB-lite"/>
    </source>
</evidence>
<feature type="region of interest" description="Disordered" evidence="1">
    <location>
        <begin position="1"/>
        <end position="27"/>
    </location>
</feature>
<accession>A0A7S0QMN9</accession>